<keyword evidence="1" id="KW-0962">Peroxisome biogenesis</keyword>
<keyword evidence="3" id="KW-0576">Peroxisome</keyword>
<dbReference type="Pfam" id="PF05648">
    <property type="entry name" value="PEX11"/>
    <property type="match status" value="1"/>
</dbReference>
<accession>A0A7S2RR90</accession>
<dbReference type="InterPro" id="IPR008733">
    <property type="entry name" value="PEX11"/>
</dbReference>
<dbReference type="GO" id="GO:0016559">
    <property type="term" value="P:peroxisome fission"/>
    <property type="evidence" value="ECO:0007669"/>
    <property type="project" value="InterPro"/>
</dbReference>
<keyword evidence="2" id="KW-0472">Membrane</keyword>
<evidence type="ECO:0008006" key="6">
    <source>
        <dbReference type="Google" id="ProtNLM"/>
    </source>
</evidence>
<evidence type="ECO:0000256" key="3">
    <source>
        <dbReference type="ARBA" id="ARBA00023140"/>
    </source>
</evidence>
<gene>
    <name evidence="5" type="ORF">QSP1433_LOCUS6158</name>
</gene>
<comment type="subcellular location">
    <subcellularLocation>
        <location evidence="4">Peroxisome membrane</location>
    </subcellularLocation>
</comment>
<sequence length="245" mass="27701">MSSLRISPERLDQLVRFNRIAENVYSLDNILRVISYSSLLLASFIKNRNGNKDTANVLFLTDFFAKLTDARFINRIIGLPATLESLFEHASGKPDNSIASLLGKIMTWSMIIYHPIEHIWFLSTLKGSIFNINSDLWSQWSCRAWAVYVICDAIGTLMRSEAVSKEIKTLSTDKTMDKGEKQQKLAELKTKKQRLGIWATCIVCDFLMATHWSVEDGPLSNNQICATGIWGGVAGLYLKWKSSKQ</sequence>
<dbReference type="PANTHER" id="PTHR12652">
    <property type="entry name" value="PEROXISOMAL BIOGENESIS FACTOR 11"/>
    <property type="match status" value="1"/>
</dbReference>
<evidence type="ECO:0000313" key="5">
    <source>
        <dbReference type="EMBL" id="CAD9678405.1"/>
    </source>
</evidence>
<evidence type="ECO:0000256" key="2">
    <source>
        <dbReference type="ARBA" id="ARBA00023136"/>
    </source>
</evidence>
<dbReference type="GO" id="GO:0005778">
    <property type="term" value="C:peroxisomal membrane"/>
    <property type="evidence" value="ECO:0007669"/>
    <property type="project" value="UniProtKB-SubCell"/>
</dbReference>
<organism evidence="5">
    <name type="scientific">Mucochytrium quahogii</name>
    <dbReference type="NCBI Taxonomy" id="96639"/>
    <lineage>
        <taxon>Eukaryota</taxon>
        <taxon>Sar</taxon>
        <taxon>Stramenopiles</taxon>
        <taxon>Bigyra</taxon>
        <taxon>Labyrinthulomycetes</taxon>
        <taxon>Thraustochytrida</taxon>
        <taxon>Thraustochytriidae</taxon>
        <taxon>Mucochytrium</taxon>
    </lineage>
</organism>
<dbReference type="PANTHER" id="PTHR12652:SF25">
    <property type="entry name" value="MICROBODY (PEROXISOME) PROLIFERATION PROTEIN PEROXIN 11C (EUROFUNG)"/>
    <property type="match status" value="1"/>
</dbReference>
<proteinExistence type="predicted"/>
<protein>
    <recommendedName>
        <fullName evidence="6">Peroxisomal biogenesis factor 11</fullName>
    </recommendedName>
</protein>
<dbReference type="AlphaFoldDB" id="A0A7S2RR90"/>
<name>A0A7S2RR90_9STRA</name>
<reference evidence="5" key="1">
    <citation type="submission" date="2021-01" db="EMBL/GenBank/DDBJ databases">
        <authorList>
            <person name="Corre E."/>
            <person name="Pelletier E."/>
            <person name="Niang G."/>
            <person name="Scheremetjew M."/>
            <person name="Finn R."/>
            <person name="Kale V."/>
            <person name="Holt S."/>
            <person name="Cochrane G."/>
            <person name="Meng A."/>
            <person name="Brown T."/>
            <person name="Cohen L."/>
        </authorList>
    </citation>
    <scope>NUCLEOTIDE SEQUENCE</scope>
    <source>
        <strain evidence="5">NY070348D</strain>
    </source>
</reference>
<dbReference type="EMBL" id="HBHK01009849">
    <property type="protein sequence ID" value="CAD9678405.1"/>
    <property type="molecule type" value="Transcribed_RNA"/>
</dbReference>
<evidence type="ECO:0000256" key="4">
    <source>
        <dbReference type="ARBA" id="ARBA00046271"/>
    </source>
</evidence>
<evidence type="ECO:0000256" key="1">
    <source>
        <dbReference type="ARBA" id="ARBA00022593"/>
    </source>
</evidence>